<reference evidence="1 2" key="1">
    <citation type="submission" date="2019-05" db="EMBL/GenBank/DDBJ databases">
        <title>Another draft genome of Portunus trituberculatus and its Hox gene families provides insights of decapod evolution.</title>
        <authorList>
            <person name="Jeong J.-H."/>
            <person name="Song I."/>
            <person name="Kim S."/>
            <person name="Choi T."/>
            <person name="Kim D."/>
            <person name="Ryu S."/>
            <person name="Kim W."/>
        </authorList>
    </citation>
    <scope>NUCLEOTIDE SEQUENCE [LARGE SCALE GENOMIC DNA]</scope>
    <source>
        <tissue evidence="1">Muscle</tissue>
    </source>
</reference>
<sequence>MQHLMLRVHECVAAPIRSRYAVYRTLALRSVCRDRHTINGRIRM</sequence>
<dbReference type="Proteomes" id="UP000324222">
    <property type="component" value="Unassembled WGS sequence"/>
</dbReference>
<accession>A0A5B7JQR3</accession>
<dbReference type="AlphaFoldDB" id="A0A5B7JQR3"/>
<comment type="caution">
    <text evidence="1">The sequence shown here is derived from an EMBL/GenBank/DDBJ whole genome shotgun (WGS) entry which is preliminary data.</text>
</comment>
<keyword evidence="2" id="KW-1185">Reference proteome</keyword>
<evidence type="ECO:0000313" key="1">
    <source>
        <dbReference type="EMBL" id="MPC94674.1"/>
    </source>
</evidence>
<proteinExistence type="predicted"/>
<protein>
    <submittedName>
        <fullName evidence="1">Uncharacterized protein</fullName>
    </submittedName>
</protein>
<dbReference type="EMBL" id="VSRR010099497">
    <property type="protein sequence ID" value="MPC94674.1"/>
    <property type="molecule type" value="Genomic_DNA"/>
</dbReference>
<gene>
    <name evidence="1" type="ORF">E2C01_089853</name>
</gene>
<evidence type="ECO:0000313" key="2">
    <source>
        <dbReference type="Proteomes" id="UP000324222"/>
    </source>
</evidence>
<name>A0A5B7JQR3_PORTR</name>
<organism evidence="1 2">
    <name type="scientific">Portunus trituberculatus</name>
    <name type="common">Swimming crab</name>
    <name type="synonym">Neptunus trituberculatus</name>
    <dbReference type="NCBI Taxonomy" id="210409"/>
    <lineage>
        <taxon>Eukaryota</taxon>
        <taxon>Metazoa</taxon>
        <taxon>Ecdysozoa</taxon>
        <taxon>Arthropoda</taxon>
        <taxon>Crustacea</taxon>
        <taxon>Multicrustacea</taxon>
        <taxon>Malacostraca</taxon>
        <taxon>Eumalacostraca</taxon>
        <taxon>Eucarida</taxon>
        <taxon>Decapoda</taxon>
        <taxon>Pleocyemata</taxon>
        <taxon>Brachyura</taxon>
        <taxon>Eubrachyura</taxon>
        <taxon>Portunoidea</taxon>
        <taxon>Portunidae</taxon>
        <taxon>Portuninae</taxon>
        <taxon>Portunus</taxon>
    </lineage>
</organism>